<evidence type="ECO:0000256" key="6">
    <source>
        <dbReference type="ARBA" id="ARBA00022683"/>
    </source>
</evidence>
<protein>
    <submittedName>
        <fullName evidence="9">PTS sugar transporter subunit IIB</fullName>
    </submittedName>
</protein>
<dbReference type="Proteomes" id="UP000886721">
    <property type="component" value="Unassembled WGS sequence"/>
</dbReference>
<dbReference type="PROSITE" id="PS51101">
    <property type="entry name" value="PTS_EIIB_TYPE_4"/>
    <property type="match status" value="1"/>
</dbReference>
<evidence type="ECO:0000313" key="10">
    <source>
        <dbReference type="Proteomes" id="UP000886721"/>
    </source>
</evidence>
<evidence type="ECO:0000256" key="7">
    <source>
        <dbReference type="ARBA" id="ARBA00022777"/>
    </source>
</evidence>
<keyword evidence="2" id="KW-0813">Transport</keyword>
<keyword evidence="5" id="KW-0808">Transferase</keyword>
<accession>A0A9D2B918</accession>
<evidence type="ECO:0000256" key="3">
    <source>
        <dbReference type="ARBA" id="ARBA00022490"/>
    </source>
</evidence>
<dbReference type="GO" id="GO:0008982">
    <property type="term" value="F:protein-N(PI)-phosphohistidine-sugar phosphotransferase activity"/>
    <property type="evidence" value="ECO:0007669"/>
    <property type="project" value="InterPro"/>
</dbReference>
<evidence type="ECO:0000259" key="8">
    <source>
        <dbReference type="PROSITE" id="PS51101"/>
    </source>
</evidence>
<dbReference type="GO" id="GO:0016301">
    <property type="term" value="F:kinase activity"/>
    <property type="evidence" value="ECO:0007669"/>
    <property type="project" value="UniProtKB-KW"/>
</dbReference>
<dbReference type="Gene3D" id="3.40.35.10">
    <property type="entry name" value="Phosphotransferase system, sorbose subfamily IIB component"/>
    <property type="match status" value="1"/>
</dbReference>
<dbReference type="EMBL" id="DXEM01000014">
    <property type="protein sequence ID" value="HIX67408.1"/>
    <property type="molecule type" value="Genomic_DNA"/>
</dbReference>
<comment type="subcellular location">
    <subcellularLocation>
        <location evidence="1">Cytoplasm</location>
    </subcellularLocation>
</comment>
<keyword evidence="7" id="KW-0418">Kinase</keyword>
<name>A0A9D2B918_9FIRM</name>
<dbReference type="SUPFAM" id="SSF52728">
    <property type="entry name" value="PTS IIb component"/>
    <property type="match status" value="1"/>
</dbReference>
<evidence type="ECO:0000256" key="2">
    <source>
        <dbReference type="ARBA" id="ARBA00022448"/>
    </source>
</evidence>
<comment type="caution">
    <text evidence="9">The sequence shown here is derived from an EMBL/GenBank/DDBJ whole genome shotgun (WGS) entry which is preliminary data.</text>
</comment>
<reference evidence="9" key="2">
    <citation type="submission" date="2021-04" db="EMBL/GenBank/DDBJ databases">
        <authorList>
            <person name="Gilroy R."/>
        </authorList>
    </citation>
    <scope>NUCLEOTIDE SEQUENCE</scope>
    <source>
        <strain evidence="9">CHK191-13928</strain>
    </source>
</reference>
<sequence>MENVLLTRVDDRLIHGQVMTAWMKRLPAKEIMVIDNKIAKDEFMISVLEMAAPAGVKVKVFSEEKAAAVLKEGLKAPTILLAKTPLAYQKVIEKGVQFDHVNLGGMGINENRTTLYKNIAASQEERDAIKGFIDQGIDVKIQVIPDDKVVNVKDVI</sequence>
<dbReference type="Pfam" id="PF03830">
    <property type="entry name" value="PTSIIB_sorb"/>
    <property type="match status" value="1"/>
</dbReference>
<reference evidence="9" key="1">
    <citation type="journal article" date="2021" name="PeerJ">
        <title>Extensive microbial diversity within the chicken gut microbiome revealed by metagenomics and culture.</title>
        <authorList>
            <person name="Gilroy R."/>
            <person name="Ravi A."/>
            <person name="Getino M."/>
            <person name="Pursley I."/>
            <person name="Horton D.L."/>
            <person name="Alikhan N.F."/>
            <person name="Baker D."/>
            <person name="Gharbi K."/>
            <person name="Hall N."/>
            <person name="Watson M."/>
            <person name="Adriaenssens E.M."/>
            <person name="Foster-Nyarko E."/>
            <person name="Jarju S."/>
            <person name="Secka A."/>
            <person name="Antonio M."/>
            <person name="Oren A."/>
            <person name="Chaudhuri R.R."/>
            <person name="La Ragione R."/>
            <person name="Hildebrand F."/>
            <person name="Pallen M.J."/>
        </authorList>
    </citation>
    <scope>NUCLEOTIDE SEQUENCE</scope>
    <source>
        <strain evidence="9">CHK191-13928</strain>
    </source>
</reference>
<evidence type="ECO:0000313" key="9">
    <source>
        <dbReference type="EMBL" id="HIX67408.1"/>
    </source>
</evidence>
<keyword evidence="6" id="KW-0598">Phosphotransferase system</keyword>
<dbReference type="AlphaFoldDB" id="A0A9D2B918"/>
<organism evidence="9 10">
    <name type="scientific">Candidatus Anaerostipes excrementavium</name>
    <dbReference type="NCBI Taxonomy" id="2838463"/>
    <lineage>
        <taxon>Bacteria</taxon>
        <taxon>Bacillati</taxon>
        <taxon>Bacillota</taxon>
        <taxon>Clostridia</taxon>
        <taxon>Lachnospirales</taxon>
        <taxon>Lachnospiraceae</taxon>
        <taxon>Anaerostipes</taxon>
    </lineage>
</organism>
<gene>
    <name evidence="9" type="ORF">H9735_04675</name>
</gene>
<evidence type="ECO:0000256" key="4">
    <source>
        <dbReference type="ARBA" id="ARBA00022597"/>
    </source>
</evidence>
<evidence type="ECO:0000256" key="1">
    <source>
        <dbReference type="ARBA" id="ARBA00004496"/>
    </source>
</evidence>
<feature type="domain" description="PTS EIIB type-4" evidence="8">
    <location>
        <begin position="1"/>
        <end position="156"/>
    </location>
</feature>
<keyword evidence="4 9" id="KW-0762">Sugar transport</keyword>
<dbReference type="GO" id="GO:0009401">
    <property type="term" value="P:phosphoenolpyruvate-dependent sugar phosphotransferase system"/>
    <property type="evidence" value="ECO:0007669"/>
    <property type="project" value="UniProtKB-KW"/>
</dbReference>
<dbReference type="GO" id="GO:0005737">
    <property type="term" value="C:cytoplasm"/>
    <property type="evidence" value="ECO:0007669"/>
    <property type="project" value="UniProtKB-SubCell"/>
</dbReference>
<proteinExistence type="predicted"/>
<dbReference type="InterPro" id="IPR036667">
    <property type="entry name" value="PTS_IIB_sorbose-sp_sf"/>
</dbReference>
<dbReference type="InterPro" id="IPR004720">
    <property type="entry name" value="PTS_IIB_sorbose-sp"/>
</dbReference>
<keyword evidence="3" id="KW-0963">Cytoplasm</keyword>
<evidence type="ECO:0000256" key="5">
    <source>
        <dbReference type="ARBA" id="ARBA00022679"/>
    </source>
</evidence>